<dbReference type="GO" id="GO:0005524">
    <property type="term" value="F:ATP binding"/>
    <property type="evidence" value="ECO:0007669"/>
    <property type="project" value="UniProtKB-KW"/>
</dbReference>
<evidence type="ECO:0000256" key="8">
    <source>
        <dbReference type="ARBA" id="ARBA00022827"/>
    </source>
</evidence>
<evidence type="ECO:0000256" key="2">
    <source>
        <dbReference type="ARBA" id="ARBA00012393"/>
    </source>
</evidence>
<reference evidence="14" key="1">
    <citation type="journal article" date="2020" name="J. Eukaryot. Microbiol.">
        <title>De novo Sequencing, Assembly and Annotation of the Transcriptome for the Free-Living Testate Amoeba Arcella intermedia.</title>
        <authorList>
            <person name="Ribeiro G.M."/>
            <person name="Porfirio-Sousa A.L."/>
            <person name="Maurer-Alcala X.X."/>
            <person name="Katz L.A."/>
            <person name="Lahr D.J.G."/>
        </authorList>
    </citation>
    <scope>NUCLEOTIDE SEQUENCE</scope>
</reference>
<dbReference type="InterPro" id="IPR014729">
    <property type="entry name" value="Rossmann-like_a/b/a_fold"/>
</dbReference>
<dbReference type="CDD" id="cd23948">
    <property type="entry name" value="FAD_synthase"/>
    <property type="match status" value="1"/>
</dbReference>
<feature type="domain" description="Phosphoadenosine phosphosulphate reductase" evidence="13">
    <location>
        <begin position="27"/>
        <end position="106"/>
    </location>
</feature>
<keyword evidence="5" id="KW-0808">Transferase</keyword>
<evidence type="ECO:0000256" key="4">
    <source>
        <dbReference type="ARBA" id="ARBA00022643"/>
    </source>
</evidence>
<keyword evidence="6" id="KW-0548">Nucleotidyltransferase</keyword>
<evidence type="ECO:0000256" key="7">
    <source>
        <dbReference type="ARBA" id="ARBA00022741"/>
    </source>
</evidence>
<dbReference type="EMBL" id="GIBP01007286">
    <property type="protein sequence ID" value="NDV36255.1"/>
    <property type="molecule type" value="Transcribed_RNA"/>
</dbReference>
<dbReference type="InterPro" id="IPR002500">
    <property type="entry name" value="PAPS_reduct_dom"/>
</dbReference>
<feature type="domain" description="Phosphoadenosine phosphosulphate reductase" evidence="13">
    <location>
        <begin position="113"/>
        <end position="187"/>
    </location>
</feature>
<evidence type="ECO:0000256" key="11">
    <source>
        <dbReference type="ARBA" id="ARBA00031871"/>
    </source>
</evidence>
<keyword evidence="4" id="KW-0288">FMN</keyword>
<name>A0A6B2LGX7_9EUKA</name>
<evidence type="ECO:0000256" key="6">
    <source>
        <dbReference type="ARBA" id="ARBA00022695"/>
    </source>
</evidence>
<evidence type="ECO:0000259" key="13">
    <source>
        <dbReference type="Pfam" id="PF01507"/>
    </source>
</evidence>
<sequence length="222" mass="25779">MKELGKPVLDSFATIRQSLQEYRSDELAIAFNGGKDSVVLLYLLDLAFKLKSKETQDSSYNISHICTIFIDLEHSFKEVNEYVREVVDSYNLKLVTLTQFKEGLKELKEEYPHIKGIYMGTRRDDPYGATLPLYKKTDPGWPDFMRIHPILDLSYQDIWNVIQRFGLSYCKLYDEGYTSIGETNNTIPNPALQYTDHQGNTKYYPAYMLQDGSKERDGRIKK</sequence>
<evidence type="ECO:0000313" key="14">
    <source>
        <dbReference type="EMBL" id="NDV36255.1"/>
    </source>
</evidence>
<dbReference type="AlphaFoldDB" id="A0A6B2LGX7"/>
<dbReference type="GO" id="GO:0003919">
    <property type="term" value="F:FMN adenylyltransferase activity"/>
    <property type="evidence" value="ECO:0007669"/>
    <property type="project" value="UniProtKB-EC"/>
</dbReference>
<dbReference type="Pfam" id="PF01507">
    <property type="entry name" value="PAPS_reduct"/>
    <property type="match status" value="2"/>
</dbReference>
<proteinExistence type="predicted"/>
<evidence type="ECO:0000256" key="5">
    <source>
        <dbReference type="ARBA" id="ARBA00022679"/>
    </source>
</evidence>
<evidence type="ECO:0000256" key="10">
    <source>
        <dbReference type="ARBA" id="ARBA00031145"/>
    </source>
</evidence>
<dbReference type="Gene3D" id="3.40.50.620">
    <property type="entry name" value="HUPs"/>
    <property type="match status" value="1"/>
</dbReference>
<comment type="catalytic activity">
    <reaction evidence="12">
        <text>FMN + ATP + H(+) = FAD + diphosphate</text>
        <dbReference type="Rhea" id="RHEA:17237"/>
        <dbReference type="ChEBI" id="CHEBI:15378"/>
        <dbReference type="ChEBI" id="CHEBI:30616"/>
        <dbReference type="ChEBI" id="CHEBI:33019"/>
        <dbReference type="ChEBI" id="CHEBI:57692"/>
        <dbReference type="ChEBI" id="CHEBI:58210"/>
        <dbReference type="EC" id="2.7.7.2"/>
    </reaction>
</comment>
<organism evidence="14">
    <name type="scientific">Arcella intermedia</name>
    <dbReference type="NCBI Taxonomy" id="1963864"/>
    <lineage>
        <taxon>Eukaryota</taxon>
        <taxon>Amoebozoa</taxon>
        <taxon>Tubulinea</taxon>
        <taxon>Elardia</taxon>
        <taxon>Arcellinida</taxon>
        <taxon>Sphaerothecina</taxon>
        <taxon>Arcellidae</taxon>
        <taxon>Arcella</taxon>
    </lineage>
</organism>
<comment type="pathway">
    <text evidence="1">Cofactor biosynthesis; FAD biosynthesis; FAD from FMN: step 1/1.</text>
</comment>
<keyword evidence="9" id="KW-0067">ATP-binding</keyword>
<accession>A0A6B2LGX7</accession>
<protein>
    <recommendedName>
        <fullName evidence="2">FAD synthase</fullName>
        <ecNumber evidence="2">2.7.7.2</ecNumber>
    </recommendedName>
    <alternativeName>
        <fullName evidence="10">FAD pyrophosphorylase</fullName>
    </alternativeName>
    <alternativeName>
        <fullName evidence="11">FMN adenylyltransferase</fullName>
    </alternativeName>
</protein>
<evidence type="ECO:0000256" key="12">
    <source>
        <dbReference type="ARBA" id="ARBA00049494"/>
    </source>
</evidence>
<dbReference type="PANTHER" id="PTHR23293">
    <property type="entry name" value="FAD SYNTHETASE-RELATED FMN ADENYLYLTRANSFERASE"/>
    <property type="match status" value="1"/>
</dbReference>
<keyword evidence="8" id="KW-0274">FAD</keyword>
<evidence type="ECO:0000256" key="9">
    <source>
        <dbReference type="ARBA" id="ARBA00022840"/>
    </source>
</evidence>
<dbReference type="GO" id="GO:0006747">
    <property type="term" value="P:FAD biosynthetic process"/>
    <property type="evidence" value="ECO:0007669"/>
    <property type="project" value="TreeGrafter"/>
</dbReference>
<dbReference type="SUPFAM" id="SSF52402">
    <property type="entry name" value="Adenine nucleotide alpha hydrolases-like"/>
    <property type="match status" value="1"/>
</dbReference>
<keyword evidence="3" id="KW-0285">Flavoprotein</keyword>
<evidence type="ECO:0000256" key="3">
    <source>
        <dbReference type="ARBA" id="ARBA00022630"/>
    </source>
</evidence>
<evidence type="ECO:0000256" key="1">
    <source>
        <dbReference type="ARBA" id="ARBA00004726"/>
    </source>
</evidence>
<keyword evidence="7" id="KW-0547">Nucleotide-binding</keyword>
<dbReference type="EC" id="2.7.7.2" evidence="2"/>
<dbReference type="PANTHER" id="PTHR23293:SF9">
    <property type="entry name" value="FAD SYNTHASE"/>
    <property type="match status" value="1"/>
</dbReference>